<keyword evidence="3" id="KW-1185">Reference proteome</keyword>
<evidence type="ECO:0000313" key="2">
    <source>
        <dbReference type="EMBL" id="TYK64701.1"/>
    </source>
</evidence>
<comment type="caution">
    <text evidence="2">The sequence shown here is derived from an EMBL/GenBank/DDBJ whole genome shotgun (WGS) entry which is preliminary data.</text>
</comment>
<gene>
    <name evidence="2" type="ORF">CWS31_014090</name>
</gene>
<dbReference type="EMBL" id="PJAI02000019">
    <property type="protein sequence ID" value="TYK64701.1"/>
    <property type="molecule type" value="Genomic_DNA"/>
</dbReference>
<name>A0ABY3MU18_9GAMM</name>
<dbReference type="RefSeq" id="WP_101343034.1">
    <property type="nucleotide sequence ID" value="NZ_PJAI02000019.1"/>
</dbReference>
<keyword evidence="1" id="KW-0472">Membrane</keyword>
<feature type="transmembrane region" description="Helical" evidence="1">
    <location>
        <begin position="12"/>
        <end position="32"/>
    </location>
</feature>
<evidence type="ECO:0000313" key="3">
    <source>
        <dbReference type="Proteomes" id="UP000815846"/>
    </source>
</evidence>
<organism evidence="2 3">
    <name type="scientific">Colwellia echini</name>
    <dbReference type="NCBI Taxonomy" id="1982103"/>
    <lineage>
        <taxon>Bacteria</taxon>
        <taxon>Pseudomonadati</taxon>
        <taxon>Pseudomonadota</taxon>
        <taxon>Gammaproteobacteria</taxon>
        <taxon>Alteromonadales</taxon>
        <taxon>Colwelliaceae</taxon>
        <taxon>Colwellia</taxon>
    </lineage>
</organism>
<reference evidence="2 3" key="1">
    <citation type="submission" date="2019-08" db="EMBL/GenBank/DDBJ databases">
        <title>Microbe sample from Colwellia echini.</title>
        <authorList>
            <person name="Christiansen L."/>
            <person name="Pathiraja D."/>
            <person name="Schultz-Johansen M."/>
            <person name="Choi I.-G."/>
            <person name="Stougaard P."/>
        </authorList>
    </citation>
    <scope>NUCLEOTIDE SEQUENCE [LARGE SCALE GENOMIC DNA]</scope>
    <source>
        <strain evidence="2 3">A3</strain>
    </source>
</reference>
<proteinExistence type="predicted"/>
<dbReference type="InterPro" id="IPR008620">
    <property type="entry name" value="FixH"/>
</dbReference>
<protein>
    <submittedName>
        <fullName evidence="2">FixH family protein</fullName>
    </submittedName>
</protein>
<sequence length="164" mass="18568">MKDSWYREPWAWLVFILPFTAVVAGISTYIIANTNPDPLVVGDYYKKGKAINLEVGKVKMAQKLGLRFALQLDGNELIIKPTGIEKVFPLLNVNFAHPTLAEQDFYLALTPDGNGHFRHQFEQPVGGKWKITLTSFEGHWKIQDTVGLPQKNFIDFIPDPIKAQ</sequence>
<keyword evidence="1" id="KW-0812">Transmembrane</keyword>
<accession>A0ABY3MU18</accession>
<evidence type="ECO:0000256" key="1">
    <source>
        <dbReference type="SAM" id="Phobius"/>
    </source>
</evidence>
<dbReference type="Proteomes" id="UP000815846">
    <property type="component" value="Unassembled WGS sequence"/>
</dbReference>
<keyword evidence="1" id="KW-1133">Transmembrane helix</keyword>
<dbReference type="Pfam" id="PF05751">
    <property type="entry name" value="FixH"/>
    <property type="match status" value="1"/>
</dbReference>